<organism evidence="2">
    <name type="scientific">marine sediment metagenome</name>
    <dbReference type="NCBI Taxonomy" id="412755"/>
    <lineage>
        <taxon>unclassified sequences</taxon>
        <taxon>metagenomes</taxon>
        <taxon>ecological metagenomes</taxon>
    </lineage>
</organism>
<dbReference type="InterPro" id="IPR004805">
    <property type="entry name" value="DnaE2/DnaE/PolC"/>
</dbReference>
<accession>X1QL52</accession>
<feature type="non-terminal residue" evidence="2">
    <location>
        <position position="164"/>
    </location>
</feature>
<feature type="non-terminal residue" evidence="2">
    <location>
        <position position="1"/>
    </location>
</feature>
<comment type="caution">
    <text evidence="2">The sequence shown here is derived from an EMBL/GenBank/DDBJ whole genome shotgun (WGS) entry which is preliminary data.</text>
</comment>
<protein>
    <recommendedName>
        <fullName evidence="1">Bacterial DNA polymerase III alpha subunit NTPase domain-containing protein</fullName>
    </recommendedName>
</protein>
<dbReference type="InterPro" id="IPR011708">
    <property type="entry name" value="DNA_pol3_alpha_NTPase_dom"/>
</dbReference>
<dbReference type="GO" id="GO:0008408">
    <property type="term" value="F:3'-5' exonuclease activity"/>
    <property type="evidence" value="ECO:0007669"/>
    <property type="project" value="InterPro"/>
</dbReference>
<dbReference type="InterPro" id="IPR016195">
    <property type="entry name" value="Pol/histidinol_Pase-like"/>
</dbReference>
<dbReference type="PANTHER" id="PTHR32294">
    <property type="entry name" value="DNA POLYMERASE III SUBUNIT ALPHA"/>
    <property type="match status" value="1"/>
</dbReference>
<reference evidence="2" key="1">
    <citation type="journal article" date="2014" name="Front. Microbiol.">
        <title>High frequency of phylogenetically diverse reductive dehalogenase-homologous genes in deep subseafloor sedimentary metagenomes.</title>
        <authorList>
            <person name="Kawai M."/>
            <person name="Futagami T."/>
            <person name="Toyoda A."/>
            <person name="Takaki Y."/>
            <person name="Nishi S."/>
            <person name="Hori S."/>
            <person name="Arai W."/>
            <person name="Tsubouchi T."/>
            <person name="Morono Y."/>
            <person name="Uchiyama I."/>
            <person name="Ito T."/>
            <person name="Fujiyama A."/>
            <person name="Inagaki F."/>
            <person name="Takami H."/>
        </authorList>
    </citation>
    <scope>NUCLEOTIDE SEQUENCE</scope>
    <source>
        <strain evidence="2">Expedition CK06-06</strain>
    </source>
</reference>
<name>X1QL52_9ZZZZ</name>
<proteinExistence type="predicted"/>
<dbReference type="AlphaFoldDB" id="X1QL52"/>
<dbReference type="Pfam" id="PF07733">
    <property type="entry name" value="DNA_pol3_alpha"/>
    <property type="match status" value="1"/>
</dbReference>
<gene>
    <name evidence="2" type="ORF">S06H3_61795</name>
</gene>
<evidence type="ECO:0000259" key="1">
    <source>
        <dbReference type="Pfam" id="PF07733"/>
    </source>
</evidence>
<sequence length="164" mass="19140">KALIAMSSELDIPLVATNDVHYINREDASPHDLLLCIGTNSSIYDDKRLKLAGDFFYLKSLEEMAELYRDIPQAMENTERIAEMCNLELEFGRLYLPEMELPENKTADQFLADLCHENLPRCYPQPTPEIEQRLDYELEVIKQTQFANYFLVVWDIISFAKKRN</sequence>
<dbReference type="PANTHER" id="PTHR32294:SF0">
    <property type="entry name" value="DNA POLYMERASE III SUBUNIT ALPHA"/>
    <property type="match status" value="1"/>
</dbReference>
<dbReference type="SUPFAM" id="SSF89550">
    <property type="entry name" value="PHP domain-like"/>
    <property type="match status" value="1"/>
</dbReference>
<dbReference type="EMBL" id="BARV01040595">
    <property type="protein sequence ID" value="GAI55516.1"/>
    <property type="molecule type" value="Genomic_DNA"/>
</dbReference>
<evidence type="ECO:0000313" key="2">
    <source>
        <dbReference type="EMBL" id="GAI55516.1"/>
    </source>
</evidence>
<feature type="domain" description="Bacterial DNA polymerase III alpha subunit NTPase" evidence="1">
    <location>
        <begin position="110"/>
        <end position="163"/>
    </location>
</feature>
<dbReference type="Gene3D" id="3.20.20.140">
    <property type="entry name" value="Metal-dependent hydrolases"/>
    <property type="match status" value="1"/>
</dbReference>
<dbReference type="GO" id="GO:0006260">
    <property type="term" value="P:DNA replication"/>
    <property type="evidence" value="ECO:0007669"/>
    <property type="project" value="InterPro"/>
</dbReference>